<reference evidence="2 5" key="2">
    <citation type="submission" date="2020-01" db="EMBL/GenBank/DDBJ databases">
        <authorList>
            <person name="Wang S."/>
        </authorList>
    </citation>
    <scope>NUCLEOTIDE SEQUENCE [LARGE SCALE GENOMIC DNA]</scope>
    <source>
        <strain evidence="2 5">D151-2-6</strain>
    </source>
</reference>
<reference evidence="3 4" key="1">
    <citation type="submission" date="2018-11" db="EMBL/GenBank/DDBJ databases">
        <authorList>
            <person name="Peiro R."/>
            <person name="Begona"/>
            <person name="Cbmso G."/>
            <person name="Lopez M."/>
            <person name="Gonzalez S."/>
            <person name="Sacristan E."/>
            <person name="Castillo E."/>
        </authorList>
    </citation>
    <scope>NUCLEOTIDE SEQUENCE [LARGE SCALE GENOMIC DNA]</scope>
    <source>
        <strain evidence="3">Brev_genome</strain>
    </source>
</reference>
<dbReference type="GO" id="GO:0047343">
    <property type="term" value="F:glucose-1-phosphate cytidylyltransferase activity"/>
    <property type="evidence" value="ECO:0007669"/>
    <property type="project" value="UniProtKB-EC"/>
</dbReference>
<dbReference type="Proteomes" id="UP000289220">
    <property type="component" value="Unassembled WGS sequence"/>
</dbReference>
<dbReference type="SUPFAM" id="SSF53448">
    <property type="entry name" value="Nucleotide-diphospho-sugar transferases"/>
    <property type="match status" value="1"/>
</dbReference>
<dbReference type="InterPro" id="IPR029044">
    <property type="entry name" value="Nucleotide-diphossugar_trans"/>
</dbReference>
<dbReference type="InterPro" id="IPR046981">
    <property type="entry name" value="G1P_cyt_trans"/>
</dbReference>
<evidence type="ECO:0000313" key="3">
    <source>
        <dbReference type="EMBL" id="VDC49492.1"/>
    </source>
</evidence>
<dbReference type="PANTHER" id="PTHR47183">
    <property type="entry name" value="GLUCOSE-1-PHOSPHATE CYTIDYLYLTRANSFERASE-RELATED"/>
    <property type="match status" value="1"/>
</dbReference>
<evidence type="ECO:0000313" key="2">
    <source>
        <dbReference type="EMBL" id="QIH73002.1"/>
    </source>
</evidence>
<keyword evidence="3" id="KW-0808">Transferase</keyword>
<evidence type="ECO:0000313" key="5">
    <source>
        <dbReference type="Proteomes" id="UP000501325"/>
    </source>
</evidence>
<keyword evidence="3" id="KW-0548">Nucleotidyltransferase</keyword>
<dbReference type="KEGG" id="bmed:GYM46_08575"/>
<dbReference type="InterPro" id="IPR013446">
    <property type="entry name" value="G1P_cyt_trans-like"/>
</dbReference>
<dbReference type="GO" id="GO:0009243">
    <property type="term" value="P:O antigen biosynthetic process"/>
    <property type="evidence" value="ECO:0007669"/>
    <property type="project" value="InterPro"/>
</dbReference>
<organism evidence="3 4">
    <name type="scientific">Brevundimonas mediterranea</name>
    <dbReference type="NCBI Taxonomy" id="74329"/>
    <lineage>
        <taxon>Bacteria</taxon>
        <taxon>Pseudomonadati</taxon>
        <taxon>Pseudomonadota</taxon>
        <taxon>Alphaproteobacteria</taxon>
        <taxon>Caulobacterales</taxon>
        <taxon>Caulobacteraceae</taxon>
        <taxon>Brevundimonas</taxon>
    </lineage>
</organism>
<dbReference type="AlphaFoldDB" id="A0A6G7EI30"/>
<evidence type="ECO:0000313" key="4">
    <source>
        <dbReference type="Proteomes" id="UP000289220"/>
    </source>
</evidence>
<sequence length="258" mass="28480">MTKAVILAGGLGTRLAEETGTRPKPMVEIGGMPVLWHIMKMYSAHGITEFVICLGYKGYVIKEYFNNYFLHRSDVTIDLKNNSREVHNAAAEPWKITLVDTGELTMTGGRIKRILPYVAGDDYFCMTYGDGVGDVDIAAGIEAHEKSDRLATVTGAQPPGRFGSLELEGDMVRGFREKPAGDGGWINCGFFVLSPKVGDYIENDTTAVWEQGAMEGLARDGQLGVVLHEGFWQPMDTVRDKSRLEELWASGAAPWKQW</sequence>
<feature type="domain" description="Nucleotidyl transferase" evidence="1">
    <location>
        <begin position="3"/>
        <end position="204"/>
    </location>
</feature>
<protein>
    <submittedName>
        <fullName evidence="3">Glucose-1-phosphate cytidylyltransferase</fullName>
        <ecNumber evidence="2">2.7.7.33</ecNumber>
    </submittedName>
</protein>
<dbReference type="EMBL" id="UXHF01000019">
    <property type="protein sequence ID" value="VDC49492.1"/>
    <property type="molecule type" value="Genomic_DNA"/>
</dbReference>
<dbReference type="Proteomes" id="UP000501325">
    <property type="component" value="Chromosome"/>
</dbReference>
<name>A0A6G7EI30_9CAUL</name>
<keyword evidence="4" id="KW-1185">Reference proteome</keyword>
<dbReference type="Gene3D" id="3.90.550.10">
    <property type="entry name" value="Spore Coat Polysaccharide Biosynthesis Protein SpsA, Chain A"/>
    <property type="match status" value="1"/>
</dbReference>
<dbReference type="CDD" id="cd02524">
    <property type="entry name" value="G1P_cytidylyltransferase"/>
    <property type="match status" value="1"/>
</dbReference>
<dbReference type="InterPro" id="IPR005835">
    <property type="entry name" value="NTP_transferase_dom"/>
</dbReference>
<accession>A0A6G7EI30</accession>
<dbReference type="Pfam" id="PF00483">
    <property type="entry name" value="NTP_transferase"/>
    <property type="match status" value="1"/>
</dbReference>
<dbReference type="NCBIfam" id="TIGR02623">
    <property type="entry name" value="G1P_cyt_trans"/>
    <property type="match status" value="1"/>
</dbReference>
<dbReference type="EMBL" id="CP048751">
    <property type="protein sequence ID" value="QIH73002.1"/>
    <property type="molecule type" value="Genomic_DNA"/>
</dbReference>
<evidence type="ECO:0000259" key="1">
    <source>
        <dbReference type="Pfam" id="PF00483"/>
    </source>
</evidence>
<dbReference type="PANTHER" id="PTHR47183:SF1">
    <property type="entry name" value="GLUCOSE-1-PHOSPHATE CYTIDYLYLTRANSFERASE"/>
    <property type="match status" value="1"/>
</dbReference>
<gene>
    <name evidence="3" type="primary">rfbF</name>
    <name evidence="3" type="ORF">BREV_BREV_01276</name>
    <name evidence="2" type="ORF">GYM46_08575</name>
</gene>
<proteinExistence type="predicted"/>
<dbReference type="EC" id="2.7.7.33" evidence="2"/>
<dbReference type="RefSeq" id="WP_154725873.1">
    <property type="nucleotide sequence ID" value="NZ_CP048751.1"/>
</dbReference>